<evidence type="ECO:0000256" key="1">
    <source>
        <dbReference type="SAM" id="MobiDB-lite"/>
    </source>
</evidence>
<sequence>MLKRLRHRLFTLMATLLFIGCLHSASLDESRMPRNLQPSLSALSSNMQDIREVLARCAGEEEEERLNGGDMRIEARAAGEDEVEDKRLA</sequence>
<organism evidence="2">
    <name type="scientific">Serratia marcescens</name>
    <dbReference type="NCBI Taxonomy" id="615"/>
    <lineage>
        <taxon>Bacteria</taxon>
        <taxon>Pseudomonadati</taxon>
        <taxon>Pseudomonadota</taxon>
        <taxon>Gammaproteobacteria</taxon>
        <taxon>Enterobacterales</taxon>
        <taxon>Yersiniaceae</taxon>
        <taxon>Serratia</taxon>
    </lineage>
</organism>
<dbReference type="AlphaFoldDB" id="A0A1C3H9H5"/>
<dbReference type="EMBL" id="LT575490">
    <property type="protein sequence ID" value="SAY41689.1"/>
    <property type="molecule type" value="Genomic_DNA"/>
</dbReference>
<accession>A0A1C3H9H5</accession>
<reference evidence="2" key="1">
    <citation type="submission" date="2016-05" db="EMBL/GenBank/DDBJ databases">
        <authorList>
            <person name="Cock P.J.A."/>
            <person name="Cock P.J.A."/>
        </authorList>
    </citation>
    <scope>NUCLEOTIDE SEQUENCE</scope>
    <source>
        <strain evidence="2">PWN146_assembly</strain>
    </source>
</reference>
<dbReference type="PROSITE" id="PS51257">
    <property type="entry name" value="PROKAR_LIPOPROTEIN"/>
    <property type="match status" value="1"/>
</dbReference>
<protein>
    <submittedName>
        <fullName evidence="2">Uncharacterized protein</fullName>
    </submittedName>
</protein>
<dbReference type="RefSeq" id="WP_049199847.1">
    <property type="nucleotide sequence ID" value="NZ_BRPU01000006.1"/>
</dbReference>
<proteinExistence type="predicted"/>
<name>A0A1C3H9H5_SERMA</name>
<feature type="region of interest" description="Disordered" evidence="1">
    <location>
        <begin position="65"/>
        <end position="89"/>
    </location>
</feature>
<evidence type="ECO:0000313" key="2">
    <source>
        <dbReference type="EMBL" id="SAY41689.1"/>
    </source>
</evidence>
<gene>
    <name evidence="2" type="ORF">PWN146_00353</name>
</gene>